<comment type="caution">
    <text evidence="1">The sequence shown here is derived from an EMBL/GenBank/DDBJ whole genome shotgun (WGS) entry which is preliminary data.</text>
</comment>
<name>A0A645CKR5_9ZZZZ</name>
<evidence type="ECO:0000313" key="1">
    <source>
        <dbReference type="EMBL" id="MPM77523.1"/>
    </source>
</evidence>
<accession>A0A645CKR5</accession>
<reference evidence="1" key="1">
    <citation type="submission" date="2019-08" db="EMBL/GenBank/DDBJ databases">
        <authorList>
            <person name="Kucharzyk K."/>
            <person name="Murdoch R.W."/>
            <person name="Higgins S."/>
            <person name="Loffler F."/>
        </authorList>
    </citation>
    <scope>NUCLEOTIDE SEQUENCE</scope>
</reference>
<sequence>MQQPIETPRAISEQNAKDACLSFFTEIVMNTYNEIPWGEGTENGVKISADYSQESQSGTVTISYALIDEPNAGTQIVMNFTLEADQVSVSMISIDGVEQELPTDAKDSVLIWLLLDKNYKG</sequence>
<dbReference type="AlphaFoldDB" id="A0A645CKR5"/>
<dbReference type="EMBL" id="VSSQ01028000">
    <property type="protein sequence ID" value="MPM77523.1"/>
    <property type="molecule type" value="Genomic_DNA"/>
</dbReference>
<protein>
    <submittedName>
        <fullName evidence="1">Uncharacterized protein</fullName>
    </submittedName>
</protein>
<organism evidence="1">
    <name type="scientific">bioreactor metagenome</name>
    <dbReference type="NCBI Taxonomy" id="1076179"/>
    <lineage>
        <taxon>unclassified sequences</taxon>
        <taxon>metagenomes</taxon>
        <taxon>ecological metagenomes</taxon>
    </lineage>
</organism>
<proteinExistence type="predicted"/>
<gene>
    <name evidence="1" type="ORF">SDC9_124529</name>
</gene>